<evidence type="ECO:0000256" key="14">
    <source>
        <dbReference type="ARBA" id="ARBA00048692"/>
    </source>
</evidence>
<evidence type="ECO:0000256" key="5">
    <source>
        <dbReference type="ARBA" id="ARBA00020963"/>
    </source>
</evidence>
<keyword evidence="7 15" id="KW-0808">Transferase</keyword>
<dbReference type="Proteomes" id="UP000050911">
    <property type="component" value="Unassembled WGS sequence"/>
</dbReference>
<feature type="domain" description="Cobalamin adenosyltransferase-like" evidence="16">
    <location>
        <begin position="3"/>
        <end position="172"/>
    </location>
</feature>
<keyword evidence="6 15" id="KW-0169">Cobalamin biosynthesis</keyword>
<dbReference type="RefSeq" id="WP_056943209.1">
    <property type="nucleotide sequence ID" value="NZ_AZCX01000017.1"/>
</dbReference>
<accession>A0A0R1HJX9</accession>
<dbReference type="NCBIfam" id="TIGR00636">
    <property type="entry name" value="PduO_Nterm"/>
    <property type="match status" value="1"/>
</dbReference>
<dbReference type="InterPro" id="IPR036451">
    <property type="entry name" value="CblAdoTrfase-like_sf"/>
</dbReference>
<dbReference type="UniPathway" id="UPA00148">
    <property type="reaction ID" value="UER00233"/>
</dbReference>
<comment type="similarity">
    <text evidence="2 15">Belongs to the Cob(I)alamin adenosyltransferase family.</text>
</comment>
<dbReference type="AlphaFoldDB" id="A0A0R1HJX9"/>
<gene>
    <name evidence="17" type="ORF">FC96_GL000914</name>
</gene>
<comment type="pathway">
    <text evidence="1 15">Cofactor biosynthesis; adenosylcobalamin biosynthesis; adenosylcobalamin from cob(II)yrinate a,c-diamide: step 2/7.</text>
</comment>
<dbReference type="Gene3D" id="1.20.1200.10">
    <property type="entry name" value="Cobalamin adenosyltransferase-like"/>
    <property type="match status" value="1"/>
</dbReference>
<evidence type="ECO:0000256" key="2">
    <source>
        <dbReference type="ARBA" id="ARBA00007487"/>
    </source>
</evidence>
<reference evidence="17 18" key="1">
    <citation type="journal article" date="2015" name="Genome Announc.">
        <title>Expanding the biotechnology potential of lactobacilli through comparative genomics of 213 strains and associated genera.</title>
        <authorList>
            <person name="Sun Z."/>
            <person name="Harris H.M."/>
            <person name="McCann A."/>
            <person name="Guo C."/>
            <person name="Argimon S."/>
            <person name="Zhang W."/>
            <person name="Yang X."/>
            <person name="Jeffery I.B."/>
            <person name="Cooney J.C."/>
            <person name="Kagawa T.F."/>
            <person name="Liu W."/>
            <person name="Song Y."/>
            <person name="Salvetti E."/>
            <person name="Wrobel A."/>
            <person name="Rasinkangas P."/>
            <person name="Parkhill J."/>
            <person name="Rea M.C."/>
            <person name="O'Sullivan O."/>
            <person name="Ritari J."/>
            <person name="Douillard F.P."/>
            <person name="Paul Ross R."/>
            <person name="Yang R."/>
            <person name="Briner A.E."/>
            <person name="Felis G.E."/>
            <person name="de Vos W.M."/>
            <person name="Barrangou R."/>
            <person name="Klaenhammer T.R."/>
            <person name="Caufield P.W."/>
            <person name="Cui Y."/>
            <person name="Zhang H."/>
            <person name="O'Toole P.W."/>
        </authorList>
    </citation>
    <scope>NUCLEOTIDE SEQUENCE [LARGE SCALE GENOMIC DNA]</scope>
    <source>
        <strain evidence="17 18">JCM 15530</strain>
    </source>
</reference>
<dbReference type="PANTHER" id="PTHR12213:SF0">
    <property type="entry name" value="CORRINOID ADENOSYLTRANSFERASE MMAB"/>
    <property type="match status" value="1"/>
</dbReference>
<evidence type="ECO:0000256" key="4">
    <source>
        <dbReference type="ARBA" id="ARBA00012454"/>
    </source>
</evidence>
<dbReference type="InterPro" id="IPR029499">
    <property type="entry name" value="PduO-typ"/>
</dbReference>
<evidence type="ECO:0000259" key="16">
    <source>
        <dbReference type="Pfam" id="PF01923"/>
    </source>
</evidence>
<evidence type="ECO:0000256" key="1">
    <source>
        <dbReference type="ARBA" id="ARBA00005121"/>
    </source>
</evidence>
<organism evidence="17 18">
    <name type="scientific">Secundilactobacillus kimchicus JCM 15530</name>
    <dbReference type="NCBI Taxonomy" id="1302272"/>
    <lineage>
        <taxon>Bacteria</taxon>
        <taxon>Bacillati</taxon>
        <taxon>Bacillota</taxon>
        <taxon>Bacilli</taxon>
        <taxon>Lactobacillales</taxon>
        <taxon>Lactobacillaceae</taxon>
        <taxon>Secundilactobacillus</taxon>
    </lineage>
</organism>
<evidence type="ECO:0000256" key="11">
    <source>
        <dbReference type="ARBA" id="ARBA00033334"/>
    </source>
</evidence>
<keyword evidence="18" id="KW-1185">Reference proteome</keyword>
<sequence>MKIYTRHGDKGNTQLIGSSMVSKDDNRVEAYGTVDELNSWIGYTRSVLGSQLATLDSELEEIQQLLFDIGRDLATLSDDKKHDYFFTDAICKKQTQWLEDAIDRYVEAAPAIDRFILPGGTPQSAALHVARTVTRRAERQIVTLQKQSEINPNTLVFINRLSDYFFAAARFANYTAGIQDVTYRNGNPVFKK</sequence>
<dbReference type="PATRIC" id="fig|1302272.5.peg.918"/>
<dbReference type="OrthoDB" id="9778896at2"/>
<evidence type="ECO:0000256" key="6">
    <source>
        <dbReference type="ARBA" id="ARBA00022573"/>
    </source>
</evidence>
<dbReference type="FunFam" id="1.20.1200.10:FF:000001">
    <property type="entry name" value="Cob(I)yrinic acid a,c-diamide adenosyltransferase"/>
    <property type="match status" value="1"/>
</dbReference>
<dbReference type="EC" id="2.5.1.17" evidence="4 15"/>
<evidence type="ECO:0000256" key="15">
    <source>
        <dbReference type="RuleBase" id="RU366026"/>
    </source>
</evidence>
<evidence type="ECO:0000256" key="7">
    <source>
        <dbReference type="ARBA" id="ARBA00022679"/>
    </source>
</evidence>
<keyword evidence="8 15" id="KW-0547">Nucleotide-binding</keyword>
<dbReference type="SUPFAM" id="SSF89028">
    <property type="entry name" value="Cobalamin adenosyltransferase-like"/>
    <property type="match status" value="1"/>
</dbReference>
<keyword evidence="9 15" id="KW-0067">ATP-binding</keyword>
<protein>
    <recommendedName>
        <fullName evidence="5 15">Corrinoid adenosyltransferase</fullName>
        <ecNumber evidence="4 15">2.5.1.17</ecNumber>
    </recommendedName>
    <alternativeName>
        <fullName evidence="10 15">Cob(II)alamin adenosyltransferase</fullName>
    </alternativeName>
    <alternativeName>
        <fullName evidence="12 15">Cob(II)yrinic acid a,c-diamide adenosyltransferase</fullName>
    </alternativeName>
    <alternativeName>
        <fullName evidence="11 15">Cobinamide/cobalamin adenosyltransferase</fullName>
    </alternativeName>
</protein>
<evidence type="ECO:0000256" key="12">
    <source>
        <dbReference type="ARBA" id="ARBA00033354"/>
    </source>
</evidence>
<dbReference type="GO" id="GO:0005524">
    <property type="term" value="F:ATP binding"/>
    <property type="evidence" value="ECO:0007669"/>
    <property type="project" value="UniProtKB-UniRule"/>
</dbReference>
<dbReference type="GO" id="GO:0009236">
    <property type="term" value="P:cobalamin biosynthetic process"/>
    <property type="evidence" value="ECO:0007669"/>
    <property type="project" value="UniProtKB-UniRule"/>
</dbReference>
<dbReference type="Pfam" id="PF01923">
    <property type="entry name" value="Cob_adeno_trans"/>
    <property type="match status" value="1"/>
</dbReference>
<comment type="catalytic activity">
    <reaction evidence="13 15">
        <text>2 cob(II)yrinate a,c diamide + reduced [electron-transfer flavoprotein] + 2 ATP = 2 adenosylcob(III)yrinate a,c-diamide + 2 triphosphate + oxidized [electron-transfer flavoprotein] + 3 H(+)</text>
        <dbReference type="Rhea" id="RHEA:11528"/>
        <dbReference type="Rhea" id="RHEA-COMP:10685"/>
        <dbReference type="Rhea" id="RHEA-COMP:10686"/>
        <dbReference type="ChEBI" id="CHEBI:15378"/>
        <dbReference type="ChEBI" id="CHEBI:18036"/>
        <dbReference type="ChEBI" id="CHEBI:30616"/>
        <dbReference type="ChEBI" id="CHEBI:57692"/>
        <dbReference type="ChEBI" id="CHEBI:58307"/>
        <dbReference type="ChEBI" id="CHEBI:58503"/>
        <dbReference type="ChEBI" id="CHEBI:58537"/>
        <dbReference type="EC" id="2.5.1.17"/>
    </reaction>
</comment>
<evidence type="ECO:0000256" key="10">
    <source>
        <dbReference type="ARBA" id="ARBA00031529"/>
    </source>
</evidence>
<comment type="caution">
    <text evidence="17">The sequence shown here is derived from an EMBL/GenBank/DDBJ whole genome shotgun (WGS) entry which is preliminary data.</text>
</comment>
<evidence type="ECO:0000256" key="3">
    <source>
        <dbReference type="ARBA" id="ARBA00011233"/>
    </source>
</evidence>
<evidence type="ECO:0000256" key="13">
    <source>
        <dbReference type="ARBA" id="ARBA00048555"/>
    </source>
</evidence>
<comment type="catalytic activity">
    <reaction evidence="14 15">
        <text>2 cob(II)alamin + reduced [electron-transfer flavoprotein] + 2 ATP = 2 adenosylcob(III)alamin + 2 triphosphate + oxidized [electron-transfer flavoprotein] + 3 H(+)</text>
        <dbReference type="Rhea" id="RHEA:28671"/>
        <dbReference type="Rhea" id="RHEA-COMP:10685"/>
        <dbReference type="Rhea" id="RHEA-COMP:10686"/>
        <dbReference type="ChEBI" id="CHEBI:15378"/>
        <dbReference type="ChEBI" id="CHEBI:16304"/>
        <dbReference type="ChEBI" id="CHEBI:18036"/>
        <dbReference type="ChEBI" id="CHEBI:18408"/>
        <dbReference type="ChEBI" id="CHEBI:30616"/>
        <dbReference type="ChEBI" id="CHEBI:57692"/>
        <dbReference type="ChEBI" id="CHEBI:58307"/>
        <dbReference type="EC" id="2.5.1.17"/>
    </reaction>
</comment>
<evidence type="ECO:0000313" key="17">
    <source>
        <dbReference type="EMBL" id="KRK46812.1"/>
    </source>
</evidence>
<name>A0A0R1HJX9_9LACO</name>
<dbReference type="STRING" id="1302272.FC96_GL000914"/>
<proteinExistence type="inferred from homology"/>
<evidence type="ECO:0000313" key="18">
    <source>
        <dbReference type="Proteomes" id="UP000050911"/>
    </source>
</evidence>
<comment type="subunit">
    <text evidence="3">Homotrimer.</text>
</comment>
<evidence type="ECO:0000256" key="8">
    <source>
        <dbReference type="ARBA" id="ARBA00022741"/>
    </source>
</evidence>
<evidence type="ECO:0000256" key="9">
    <source>
        <dbReference type="ARBA" id="ARBA00022840"/>
    </source>
</evidence>
<dbReference type="InterPro" id="IPR016030">
    <property type="entry name" value="CblAdoTrfase-like"/>
</dbReference>
<dbReference type="EMBL" id="AZCX01000017">
    <property type="protein sequence ID" value="KRK46812.1"/>
    <property type="molecule type" value="Genomic_DNA"/>
</dbReference>
<dbReference type="PANTHER" id="PTHR12213">
    <property type="entry name" value="CORRINOID ADENOSYLTRANSFERASE"/>
    <property type="match status" value="1"/>
</dbReference>
<dbReference type="GO" id="GO:0008817">
    <property type="term" value="F:corrinoid adenosyltransferase activity"/>
    <property type="evidence" value="ECO:0007669"/>
    <property type="project" value="UniProtKB-UniRule"/>
</dbReference>